<keyword evidence="3" id="KW-1185">Reference proteome</keyword>
<evidence type="ECO:0000313" key="3">
    <source>
        <dbReference type="Proteomes" id="UP000269198"/>
    </source>
</evidence>
<feature type="coiled-coil region" evidence="1">
    <location>
        <begin position="27"/>
        <end position="71"/>
    </location>
</feature>
<protein>
    <submittedName>
        <fullName evidence="2">Uncharacterized protein</fullName>
    </submittedName>
</protein>
<comment type="caution">
    <text evidence="2">The sequence shown here is derived from an EMBL/GenBank/DDBJ whole genome shotgun (WGS) entry which is preliminary data.</text>
</comment>
<dbReference type="EMBL" id="RJMB01000028">
    <property type="protein sequence ID" value="RNL81953.1"/>
    <property type="molecule type" value="Genomic_DNA"/>
</dbReference>
<keyword evidence="1" id="KW-0175">Coiled coil</keyword>
<accession>A0A3N0E2E2</accession>
<organism evidence="2 3">
    <name type="scientific">Halostreptopolyspora alba</name>
    <dbReference type="NCBI Taxonomy" id="2487137"/>
    <lineage>
        <taxon>Bacteria</taxon>
        <taxon>Bacillati</taxon>
        <taxon>Actinomycetota</taxon>
        <taxon>Actinomycetes</taxon>
        <taxon>Streptosporangiales</taxon>
        <taxon>Nocardiopsidaceae</taxon>
        <taxon>Halostreptopolyspora</taxon>
    </lineage>
</organism>
<gene>
    <name evidence="2" type="ORF">EFW17_21055</name>
</gene>
<reference evidence="2 3" key="1">
    <citation type="submission" date="2018-11" db="EMBL/GenBank/DDBJ databases">
        <title>The genome draft of YIM 96095.</title>
        <authorList>
            <person name="Tang S.-K."/>
            <person name="Chunyu W.-X."/>
            <person name="Feng Y.-Z."/>
        </authorList>
    </citation>
    <scope>NUCLEOTIDE SEQUENCE [LARGE SCALE GENOMIC DNA]</scope>
    <source>
        <strain evidence="2 3">YIM 96095</strain>
    </source>
</reference>
<sequence length="132" mass="15201">MGLLASRKVDEEARRRHAEDQELAARLPALLEAVASAERELYEAQERAADYEELKQRGMELDRALTEAMRAAYARERVLIGPRGRTDRIYRRKCLARPKVREATALAERLLTERETHRLHGIERAPRSLQVG</sequence>
<evidence type="ECO:0000256" key="1">
    <source>
        <dbReference type="SAM" id="Coils"/>
    </source>
</evidence>
<evidence type="ECO:0000313" key="2">
    <source>
        <dbReference type="EMBL" id="RNL81953.1"/>
    </source>
</evidence>
<dbReference type="Proteomes" id="UP000269198">
    <property type="component" value="Unassembled WGS sequence"/>
</dbReference>
<dbReference type="RefSeq" id="WP_123203157.1">
    <property type="nucleotide sequence ID" value="NZ_RJMB01000028.1"/>
</dbReference>
<dbReference type="AlphaFoldDB" id="A0A3N0E2E2"/>
<proteinExistence type="predicted"/>
<dbReference type="OrthoDB" id="3436373at2"/>
<name>A0A3N0E2E2_9ACTN</name>